<evidence type="ECO:0000259" key="2">
    <source>
        <dbReference type="Pfam" id="PF05183"/>
    </source>
</evidence>
<dbReference type="InterPro" id="IPR057596">
    <property type="entry name" value="RDRP_core"/>
</dbReference>
<keyword evidence="4" id="KW-1185">Reference proteome</keyword>
<feature type="region of interest" description="Disordered" evidence="1">
    <location>
        <begin position="1497"/>
        <end position="1527"/>
    </location>
</feature>
<feature type="region of interest" description="Disordered" evidence="1">
    <location>
        <begin position="1088"/>
        <end position="1127"/>
    </location>
</feature>
<proteinExistence type="predicted"/>
<evidence type="ECO:0000313" key="4">
    <source>
        <dbReference type="Proteomes" id="UP001516023"/>
    </source>
</evidence>
<feature type="compositionally biased region" description="Polar residues" evidence="1">
    <location>
        <begin position="976"/>
        <end position="990"/>
    </location>
</feature>
<feature type="compositionally biased region" description="Polar residues" evidence="1">
    <location>
        <begin position="1565"/>
        <end position="1577"/>
    </location>
</feature>
<feature type="compositionally biased region" description="Polar residues" evidence="1">
    <location>
        <begin position="1605"/>
        <end position="1623"/>
    </location>
</feature>
<feature type="domain" description="RDRP core" evidence="2">
    <location>
        <begin position="532"/>
        <end position="639"/>
    </location>
</feature>
<feature type="region of interest" description="Disordered" evidence="1">
    <location>
        <begin position="1298"/>
        <end position="1344"/>
    </location>
</feature>
<name>A0ABD3Q2W3_9STRA</name>
<evidence type="ECO:0000256" key="1">
    <source>
        <dbReference type="SAM" id="MobiDB-lite"/>
    </source>
</evidence>
<feature type="compositionally biased region" description="Polar residues" evidence="1">
    <location>
        <begin position="1505"/>
        <end position="1516"/>
    </location>
</feature>
<feature type="compositionally biased region" description="Low complexity" evidence="1">
    <location>
        <begin position="141"/>
        <end position="155"/>
    </location>
</feature>
<dbReference type="CDD" id="cd00024">
    <property type="entry name" value="CD_CSD"/>
    <property type="match status" value="1"/>
</dbReference>
<feature type="domain" description="RDRP core" evidence="2">
    <location>
        <begin position="263"/>
        <end position="450"/>
    </location>
</feature>
<feature type="compositionally biased region" description="Polar residues" evidence="1">
    <location>
        <begin position="1360"/>
        <end position="1371"/>
    </location>
</feature>
<evidence type="ECO:0000313" key="3">
    <source>
        <dbReference type="EMBL" id="KAL3794402.1"/>
    </source>
</evidence>
<feature type="compositionally biased region" description="Basic residues" evidence="1">
    <location>
        <begin position="175"/>
        <end position="211"/>
    </location>
</feature>
<dbReference type="Proteomes" id="UP001516023">
    <property type="component" value="Unassembled WGS sequence"/>
</dbReference>
<organism evidence="3 4">
    <name type="scientific">Cyclotella cryptica</name>
    <dbReference type="NCBI Taxonomy" id="29204"/>
    <lineage>
        <taxon>Eukaryota</taxon>
        <taxon>Sar</taxon>
        <taxon>Stramenopiles</taxon>
        <taxon>Ochrophyta</taxon>
        <taxon>Bacillariophyta</taxon>
        <taxon>Coscinodiscophyceae</taxon>
        <taxon>Thalassiosirophycidae</taxon>
        <taxon>Stephanodiscales</taxon>
        <taxon>Stephanodiscaceae</taxon>
        <taxon>Cyclotella</taxon>
    </lineage>
</organism>
<protein>
    <recommendedName>
        <fullName evidence="2">RDRP core domain-containing protein</fullName>
    </recommendedName>
</protein>
<feature type="region of interest" description="Disordered" evidence="1">
    <location>
        <begin position="1360"/>
        <end position="1416"/>
    </location>
</feature>
<dbReference type="EMBL" id="JABMIG020000081">
    <property type="protein sequence ID" value="KAL3794402.1"/>
    <property type="molecule type" value="Genomic_DNA"/>
</dbReference>
<accession>A0ABD3Q2W3</accession>
<dbReference type="Pfam" id="PF05183">
    <property type="entry name" value="RdRP"/>
    <property type="match status" value="2"/>
</dbReference>
<feature type="region of interest" description="Disordered" evidence="1">
    <location>
        <begin position="128"/>
        <end position="211"/>
    </location>
</feature>
<feature type="region of interest" description="Disordered" evidence="1">
    <location>
        <begin position="1545"/>
        <end position="1636"/>
    </location>
</feature>
<feature type="compositionally biased region" description="Polar residues" evidence="1">
    <location>
        <begin position="1406"/>
        <end position="1416"/>
    </location>
</feature>
<reference evidence="3 4" key="1">
    <citation type="journal article" date="2020" name="G3 (Bethesda)">
        <title>Improved Reference Genome for Cyclotella cryptica CCMP332, a Model for Cell Wall Morphogenesis, Salinity Adaptation, and Lipid Production in Diatoms (Bacillariophyta).</title>
        <authorList>
            <person name="Roberts W.R."/>
            <person name="Downey K.M."/>
            <person name="Ruck E.C."/>
            <person name="Traller J.C."/>
            <person name="Alverson A.J."/>
        </authorList>
    </citation>
    <scope>NUCLEOTIDE SEQUENCE [LARGE SCALE GENOMIC DNA]</scope>
    <source>
        <strain evidence="3 4">CCMP332</strain>
    </source>
</reference>
<feature type="region of interest" description="Disordered" evidence="1">
    <location>
        <begin position="969"/>
        <end position="1008"/>
    </location>
</feature>
<comment type="caution">
    <text evidence="3">The sequence shown here is derived from an EMBL/GenBank/DDBJ whole genome shotgun (WGS) entry which is preliminary data.</text>
</comment>
<sequence length="1636" mass="177369">MNDESIDEVLGGDYVLVNSIEGDNAEIDAAAVDGDVGSAPLLDDTQESIDLTMDDSSDDEGASCGCSLGAANEVINLTLEDTDDETEEFTGHYTNKLRPNYRRLKKRKVKTGKCEKLCLAKEAPTSSPALALRKKVESDAKSSTSDSSSVMSRFSENYSDEEKEPQGSSSQPAKKSVKKRKGKTTIKTPRGKGKKNAPVKASSKKLPTKGKGAHAKICNDLGVVDFHQQLNFPIVREEVKDCYYLMKFFGDKMLVDKKQYSPKQEKSPVDRVTVVNGMKYELVYSKFVQRKGKSYNVEDSMSPKYYKSFYIGISDGHGSKLNLAEQLLRIADFESLAYDEGPEKVIARLSLLVSPACNSPDSRRDPLVRRLNLDKFKLIEDDGHEGCGFIPRCLLTAILGNSKRAEESTAIQVRVFSPTGFGIGKGMLMVKDEIDKIEIPLSMIKVKKSTSKDPLHDDVVLIVSGVFPSVPARVIGKIVDPDDNPTVSQIKDIEPPSEMFQNVMLAKGVAKESLDWYISNFKEDKTNGTKHASLVGVADPTDSIPPDHVFLTGMSDPPKRVFLTRSPCTEASDGMVVKVCSKGDFLSDDFKFLSNLPFGTVIFPLGNPSLPSTINSSDLDGDKFFALWDERLVKEADRSNDKLAAGAFAIHYDELVGITFRHEGYDAEIVAKEYFGEDYLVTVDTPSPTTITLSRSEIMSGRRFMNRVLGHSVRKEKTVFHVEWEDKSNEKHLSSDLKREFATPPEVLLEYVQENKLAKRMKDCKWFENHLGQANLIKIIGHRGVGKDIEVRCEYDDNDVSWEPLNDHLIESKLLVGKYVNEHCLWNRDGWQRAVTLWLREIQDCLIVQRDYEVGLLVTRTCSLWKKACTSFGVHSAEALIWGRAYKDANELKKHAGSVKLPLIFYNKITGKQEKNCKFLLLLEKMFGYVGPPLSSDHPDNDENERLRMRSTRDDSGWTRTHSAISDHQAGKWFTNDDSSSWGRSPPVSTTKRDEDQGWGRKKTGKYAPTAVTFNNTSQACVSHGRQPVPLGARNSDDLSTSDAAISSGWGWGRSLDASNMMKNDCIVSGRKTNNTDSLTVVSVNNSSKAYSSGSDNSVPSTVCDTNELPTSTSGNDSGRGSGKSSDISTMMEMTASKGSSTLVSVHNYCEADISGWGRSVPSSARNSNDLSTCTAGSDDSASGWDKSFGVHVANQDDGWGRKIAYKDSSTVVSTNNCSESDSSGWGSSEPGTANKSNAVACSTAGIDSGSGWGRSFDVSTTIQDDVLGWGRKIPNHDSSCGNSTHNCRVADFYAGGRSVPSAERDSNDVSTSTASKDTDSGCDESSDMPSPNQDGNHICGGETANKDSSALFSVMNQMETSPTAASNSNDCPLPTEGEDCVPGLGRSPNVPIANKDESQGRGRMTSCTDSSSLTSVNKHSGGDSFDCGQSAPTAANNSNELSTYTSGIGASSCCDKSSDVTTSAREGGEDCDIKNANKDSPAVVFIKNCSEAGISGSDRDVSTVADNSNEMSNSNTDEDSRCGRGKPSCVLAVEEGNGQVWGTKAAHEGSPDAECSGLEVSAPQGESNSIELNSLTVAKDSGPFWERSPVAPAVDSNDGDNDLNVPSTSNTSNDVRWSSSTLADPCDDSAVGPLS</sequence>
<gene>
    <name evidence="3" type="ORF">HJC23_012939</name>
</gene>